<name>A0A4Y2NVU1_ARAVE</name>
<proteinExistence type="predicted"/>
<gene>
    <name evidence="1" type="ORF">AVEN_189035_1</name>
    <name evidence="2" type="ORF">AVEN_209987_1</name>
</gene>
<feature type="non-terminal residue" evidence="1">
    <location>
        <position position="1"/>
    </location>
</feature>
<sequence>EYSGGMPVSQRQGKAYFTMKSRKVKLSFFLDEEAALIIDSLRRRGNSQLSKVVQSIADG</sequence>
<dbReference type="AlphaFoldDB" id="A0A4Y2NVU1"/>
<accession>A0A4Y2NVU1</accession>
<dbReference type="EMBL" id="BGPR01129849">
    <property type="protein sequence ID" value="GBN43148.1"/>
    <property type="molecule type" value="Genomic_DNA"/>
</dbReference>
<organism evidence="1 3">
    <name type="scientific">Araneus ventricosus</name>
    <name type="common">Orbweaver spider</name>
    <name type="synonym">Epeira ventricosa</name>
    <dbReference type="NCBI Taxonomy" id="182803"/>
    <lineage>
        <taxon>Eukaryota</taxon>
        <taxon>Metazoa</taxon>
        <taxon>Ecdysozoa</taxon>
        <taxon>Arthropoda</taxon>
        <taxon>Chelicerata</taxon>
        <taxon>Arachnida</taxon>
        <taxon>Araneae</taxon>
        <taxon>Araneomorphae</taxon>
        <taxon>Entelegynae</taxon>
        <taxon>Araneoidea</taxon>
        <taxon>Araneidae</taxon>
        <taxon>Araneus</taxon>
    </lineage>
</organism>
<evidence type="ECO:0000313" key="1">
    <source>
        <dbReference type="EMBL" id="GBN43144.1"/>
    </source>
</evidence>
<evidence type="ECO:0000313" key="2">
    <source>
        <dbReference type="EMBL" id="GBN43148.1"/>
    </source>
</evidence>
<keyword evidence="3" id="KW-1185">Reference proteome</keyword>
<dbReference type="Proteomes" id="UP000499080">
    <property type="component" value="Unassembled WGS sequence"/>
</dbReference>
<dbReference type="EMBL" id="BGPR01129847">
    <property type="protein sequence ID" value="GBN43144.1"/>
    <property type="molecule type" value="Genomic_DNA"/>
</dbReference>
<protein>
    <submittedName>
        <fullName evidence="1">Uncharacterized protein</fullName>
    </submittedName>
</protein>
<reference evidence="1 3" key="1">
    <citation type="journal article" date="2019" name="Sci. Rep.">
        <title>Orb-weaving spider Araneus ventricosus genome elucidates the spidroin gene catalogue.</title>
        <authorList>
            <person name="Kono N."/>
            <person name="Nakamura H."/>
            <person name="Ohtoshi R."/>
            <person name="Moran D.A.P."/>
            <person name="Shinohara A."/>
            <person name="Yoshida Y."/>
            <person name="Fujiwara M."/>
            <person name="Mori M."/>
            <person name="Tomita M."/>
            <person name="Arakawa K."/>
        </authorList>
    </citation>
    <scope>NUCLEOTIDE SEQUENCE [LARGE SCALE GENOMIC DNA]</scope>
</reference>
<comment type="caution">
    <text evidence="1">The sequence shown here is derived from an EMBL/GenBank/DDBJ whole genome shotgun (WGS) entry which is preliminary data.</text>
</comment>
<evidence type="ECO:0000313" key="3">
    <source>
        <dbReference type="Proteomes" id="UP000499080"/>
    </source>
</evidence>